<accession>A0A8J2KME1</accession>
<comment type="caution">
    <text evidence="1">The sequence shown here is derived from an EMBL/GenBank/DDBJ whole genome shotgun (WGS) entry which is preliminary data.</text>
</comment>
<keyword evidence="2" id="KW-1185">Reference proteome</keyword>
<evidence type="ECO:0000313" key="2">
    <source>
        <dbReference type="Proteomes" id="UP000708208"/>
    </source>
</evidence>
<reference evidence="1" key="1">
    <citation type="submission" date="2021-06" db="EMBL/GenBank/DDBJ databases">
        <authorList>
            <person name="Hodson N. C."/>
            <person name="Mongue J. A."/>
            <person name="Jaron S. K."/>
        </authorList>
    </citation>
    <scope>NUCLEOTIDE SEQUENCE</scope>
</reference>
<feature type="non-terminal residue" evidence="1">
    <location>
        <position position="20"/>
    </location>
</feature>
<gene>
    <name evidence="1" type="ORF">AFUS01_LOCUS30114</name>
</gene>
<sequence length="20" mass="2183">MFKYLVVVLALIAVAAAQVY</sequence>
<organism evidence="1 2">
    <name type="scientific">Allacma fusca</name>
    <dbReference type="NCBI Taxonomy" id="39272"/>
    <lineage>
        <taxon>Eukaryota</taxon>
        <taxon>Metazoa</taxon>
        <taxon>Ecdysozoa</taxon>
        <taxon>Arthropoda</taxon>
        <taxon>Hexapoda</taxon>
        <taxon>Collembola</taxon>
        <taxon>Symphypleona</taxon>
        <taxon>Sminthuridae</taxon>
        <taxon>Allacma</taxon>
    </lineage>
</organism>
<dbReference type="AlphaFoldDB" id="A0A8J2KME1"/>
<protein>
    <submittedName>
        <fullName evidence="1">Uncharacterized protein</fullName>
    </submittedName>
</protein>
<name>A0A8J2KME1_9HEXA</name>
<dbReference type="EMBL" id="CAJVCH010456410">
    <property type="protein sequence ID" value="CAG7819683.1"/>
    <property type="molecule type" value="Genomic_DNA"/>
</dbReference>
<evidence type="ECO:0000313" key="1">
    <source>
        <dbReference type="EMBL" id="CAG7819683.1"/>
    </source>
</evidence>
<proteinExistence type="predicted"/>
<dbReference type="Proteomes" id="UP000708208">
    <property type="component" value="Unassembled WGS sequence"/>
</dbReference>